<organism evidence="1">
    <name type="scientific">Fagus sylvatica</name>
    <name type="common">Beechnut</name>
    <dbReference type="NCBI Taxonomy" id="28930"/>
    <lineage>
        <taxon>Eukaryota</taxon>
        <taxon>Viridiplantae</taxon>
        <taxon>Streptophyta</taxon>
        <taxon>Embryophyta</taxon>
        <taxon>Tracheophyta</taxon>
        <taxon>Spermatophyta</taxon>
        <taxon>Magnoliopsida</taxon>
        <taxon>eudicotyledons</taxon>
        <taxon>Gunneridae</taxon>
        <taxon>Pentapetalae</taxon>
        <taxon>rosids</taxon>
        <taxon>fabids</taxon>
        <taxon>Fagales</taxon>
        <taxon>Fagaceae</taxon>
        <taxon>Fagus</taxon>
    </lineage>
</organism>
<gene>
    <name evidence="1" type="ORF">FSB_LOCUS17476</name>
</gene>
<evidence type="ECO:0000313" key="1">
    <source>
        <dbReference type="EMBL" id="SPC89594.1"/>
    </source>
</evidence>
<proteinExistence type="predicted"/>
<accession>A0A2N9FS61</accession>
<sequence length="48" mass="5337">MASDAMDHPIHFLCYCLLGWELSSKFVAAQNISSCCCSSMLLDCHQIL</sequence>
<protein>
    <submittedName>
        <fullName evidence="1">Uncharacterized protein</fullName>
    </submittedName>
</protein>
<dbReference type="EMBL" id="OIVN01001079">
    <property type="protein sequence ID" value="SPC89594.1"/>
    <property type="molecule type" value="Genomic_DNA"/>
</dbReference>
<name>A0A2N9FS61_FAGSY</name>
<dbReference type="AlphaFoldDB" id="A0A2N9FS61"/>
<reference evidence="1" key="1">
    <citation type="submission" date="2018-02" db="EMBL/GenBank/DDBJ databases">
        <authorList>
            <person name="Cohen D.B."/>
            <person name="Kent A.D."/>
        </authorList>
    </citation>
    <scope>NUCLEOTIDE SEQUENCE</scope>
</reference>